<feature type="region of interest" description="Disordered" evidence="6">
    <location>
        <begin position="665"/>
        <end position="747"/>
    </location>
</feature>
<feature type="compositionally biased region" description="Low complexity" evidence="6">
    <location>
        <begin position="619"/>
        <end position="632"/>
    </location>
</feature>
<evidence type="ECO:0000256" key="5">
    <source>
        <dbReference type="ARBA" id="ARBA00023242"/>
    </source>
</evidence>
<feature type="region of interest" description="Disordered" evidence="6">
    <location>
        <begin position="519"/>
        <end position="558"/>
    </location>
</feature>
<feature type="region of interest" description="Disordered" evidence="6">
    <location>
        <begin position="975"/>
        <end position="996"/>
    </location>
</feature>
<keyword evidence="2" id="KW-0597">Phosphoprotein</keyword>
<feature type="region of interest" description="Disordered" evidence="6">
    <location>
        <begin position="433"/>
        <end position="503"/>
    </location>
</feature>
<feature type="compositionally biased region" description="Basic and acidic residues" evidence="6">
    <location>
        <begin position="582"/>
        <end position="593"/>
    </location>
</feature>
<evidence type="ECO:0000313" key="10">
    <source>
        <dbReference type="Proteomes" id="UP000237441"/>
    </source>
</evidence>
<dbReference type="InterPro" id="IPR007309">
    <property type="entry name" value="TFIIIC_Bblock-bd"/>
</dbReference>
<keyword evidence="5" id="KW-0539">Nucleus</keyword>
<dbReference type="InterPro" id="IPR044210">
    <property type="entry name" value="Tfc3-like"/>
</dbReference>
<feature type="compositionally biased region" description="Basic residues" evidence="6">
    <location>
        <begin position="479"/>
        <end position="489"/>
    </location>
</feature>
<reference evidence="9 10" key="1">
    <citation type="submission" date="2016-07" db="EMBL/GenBank/DDBJ databases">
        <title>Comparative genomics of the entomopathogenic fungus Beauveria bassiana.</title>
        <authorList>
            <person name="Valero Jimenez C.A."/>
            <person name="Zwaan B.J."/>
            <person name="Van Kan J.A."/>
            <person name="Takken W."/>
            <person name="Debets A.J."/>
            <person name="Schoustra S.E."/>
            <person name="Koenraadt C.J."/>
        </authorList>
    </citation>
    <scope>NUCLEOTIDE SEQUENCE [LARGE SCALE GENOMIC DNA]</scope>
    <source>
        <strain evidence="9 10">ARSEF 8028</strain>
    </source>
</reference>
<evidence type="ECO:0000256" key="4">
    <source>
        <dbReference type="ARBA" id="ARBA00023163"/>
    </source>
</evidence>
<dbReference type="GO" id="GO:0003677">
    <property type="term" value="F:DNA binding"/>
    <property type="evidence" value="ECO:0007669"/>
    <property type="project" value="UniProtKB-KW"/>
</dbReference>
<evidence type="ECO:0000259" key="8">
    <source>
        <dbReference type="Pfam" id="PF20222"/>
    </source>
</evidence>
<feature type="compositionally biased region" description="Polar residues" evidence="6">
    <location>
        <begin position="536"/>
        <end position="554"/>
    </location>
</feature>
<feature type="region of interest" description="Disordered" evidence="6">
    <location>
        <begin position="99"/>
        <end position="118"/>
    </location>
</feature>
<evidence type="ECO:0000259" key="7">
    <source>
        <dbReference type="Pfam" id="PF04182"/>
    </source>
</evidence>
<dbReference type="Pfam" id="PF20222">
    <property type="entry name" value="DUF6581"/>
    <property type="match status" value="1"/>
</dbReference>
<sequence>MVTNLEGLLERIVLLASCAGEQGCTVTELLSSILVLLSLSEGEPSQDDVLQILENPQSEAYRTTAVIWKWVVDRNDVSVGNLRRYNGVPLGEILSLERESPAAEHTSKAPPPDTSTQDKGAIRIFVSEDTMWESLAGHGVDHKRIPRSEWILLQGIASTKTKGILQGDLGRLVGQDKRSVPKRTSCLVEKGYITKRTTLVRGTKTSKLWLRFLAPSISDESNERSEAEMDITLSRQCLVESLEPVPWHTRWTGDSIDYKVLATTIMAICKEWNVMRLQDLKSKLGVLGMAWQMKVISKICRFLNARGTIQYVAAKLNNRIFKDCIRFNREMNARDWSIFLATGKRTTKSWKSATQELGEDDSSMLGMLKSAQGLGEAHCPSWCIYIPITSLVALCIQESGSNGLTNPQLCAMTIGPSFTRYLAGLTASISTDNIQPSNTKHLTVKSERGRPGKSSSLYWYTMPNSEINQDSTLSQRASHSPRKLKKQHRASSEPYNFEPLDLQDGNTVQVSTLSDLCQRGLSQQKRRGRPKKLKSEQSNGPRNLESTLVQTSAKRVTRGAAAESVVVEGQGDAGLIVEEAESETHEESLKVDSPDEVADNEAPEPKARVRGRPKTRDGSQASKKSTKAKAQAPGNRQFRCEKCDGTWKNDVGLKYHLEKSQTPCNPSFKPQLMPAPKKPSLATGRHRVPPARKLPTKASGVYSSNLSTTGKGVRNEAVDEDTMHERGEHSGFATPPAKKKHLRSSEPADVNEDVSILSGQAELLTVLSTLPPRQVDPFAKHSARQLIGHRSTEGITEDLGASGNLPHLQKAILEVPEARPSALTLAPHDTTFPAESIKEASEKPRTKNPLRHKLMNLILGLLNQYSGALPAGQSLEILVSEHWKLQQCEGDVPSGAKIKSVMLQMIREKKIVDQWHAFRAPDGRIGKCQIITIPSVMAFAPETRALVEAIRQLYPANILPHQMPGVPCDANEAENVEEEEEDSTMAKSYRQDSKVGGRGRRSLAAGVATLSAPVYAAQVMAKRVADTGDIPSPPGKKRRVAEKASHAVDEYQGQHFWPVTDVLPPAHDIQQVSLSACAGITLDIFFNDIDENSHGIIGNQAPLWARDSVTRPFERLARAMQQNGWIAGSGWFSWTSHYRVPYQSLSTAHEDRSQFDYFVEKLRMCLTIEMENEYIEQLPTQKHNVFINFLGGDAGNHVRVHKIQWHKSDKQQSTAPEVVIIKADEDEMVSSSVSADEEPEPPSAAAHDHSGLISASTPQMTPPVTRRAALTSRSLTSLTLDTEERGMTAELQTGPDSDELLAAFVAIRSLLGGIDKVIDWGLLARLFPTVGLPALRRFWARIRKEKASTILKATQDFQDRFIAAVEADEIAMPDFERPLEYDWKGLIQWTMRQPDQEQLYLPSSRERFQHEFKLEDGSKNTEDWKEKFYHPQSSMYSRFETASLQPGSLTATEVKLSKLQPVPDTIDIARSWIRSLCCTSETDYTPQDVKQRFSMLSKDTPQRNTLVLKTAIDQLTKERVICKSKRAPFGGRPYRLNEAYTSVLAKVAHRQKYLDAVSFKKGLDQAFRSSSAMKVPYTLSDGAMMALTNLIAHERIRVRATNVPNIPFGFEPGNYESRKYPKSYYHMDLEVQPTPSYLFNGDVGILEVVQGVGPPREGRTREIPQWIDFFGKLDEQRWADILGAVCFAFNTRGITSVTGICDAVAPILEVFEAELIISWGLKTGLFTRATQHSGITLEEWWWLVVVHRWS</sequence>
<dbReference type="PANTHER" id="PTHR15180">
    <property type="entry name" value="GENERAL TRANSCRIPTION FACTOR 3C POLYPEPTIDE 1"/>
    <property type="match status" value="1"/>
</dbReference>
<dbReference type="OrthoDB" id="5403573at2759"/>
<dbReference type="Proteomes" id="UP000237441">
    <property type="component" value="Unassembled WGS sequence"/>
</dbReference>
<evidence type="ECO:0000256" key="2">
    <source>
        <dbReference type="ARBA" id="ARBA00022553"/>
    </source>
</evidence>
<dbReference type="GO" id="GO:0005634">
    <property type="term" value="C:nucleus"/>
    <property type="evidence" value="ECO:0007669"/>
    <property type="project" value="UniProtKB-SubCell"/>
</dbReference>
<evidence type="ECO:0000256" key="1">
    <source>
        <dbReference type="ARBA" id="ARBA00004123"/>
    </source>
</evidence>
<accession>A0A2S7Y6F3</accession>
<feature type="compositionally biased region" description="Polar residues" evidence="6">
    <location>
        <begin position="701"/>
        <end position="710"/>
    </location>
</feature>
<comment type="subcellular location">
    <subcellularLocation>
        <location evidence="1">Nucleus</location>
    </subcellularLocation>
</comment>
<dbReference type="GO" id="GO:0006384">
    <property type="term" value="P:transcription initiation at RNA polymerase III promoter"/>
    <property type="evidence" value="ECO:0007669"/>
    <property type="project" value="InterPro"/>
</dbReference>
<feature type="compositionally biased region" description="Basic and acidic residues" evidence="6">
    <location>
        <begin position="713"/>
        <end position="729"/>
    </location>
</feature>
<keyword evidence="3" id="KW-0238">DNA-binding</keyword>
<feature type="region of interest" description="Disordered" evidence="6">
    <location>
        <begin position="580"/>
        <end position="636"/>
    </location>
</feature>
<dbReference type="InterPro" id="IPR046488">
    <property type="entry name" value="Sfc3/Tfc3_C"/>
</dbReference>
<evidence type="ECO:0000256" key="3">
    <source>
        <dbReference type="ARBA" id="ARBA00023125"/>
    </source>
</evidence>
<proteinExistence type="predicted"/>
<dbReference type="GO" id="GO:0042791">
    <property type="term" value="P:5S class rRNA transcription by RNA polymerase III"/>
    <property type="evidence" value="ECO:0007669"/>
    <property type="project" value="TreeGrafter"/>
</dbReference>
<gene>
    <name evidence="9" type="ORF">BB8028_0003g03700</name>
</gene>
<feature type="compositionally biased region" description="Polar residues" evidence="6">
    <location>
        <begin position="453"/>
        <end position="478"/>
    </location>
</feature>
<dbReference type="PANTHER" id="PTHR15180:SF1">
    <property type="entry name" value="GENERAL TRANSCRIPTION FACTOR 3C POLYPEPTIDE 1"/>
    <property type="match status" value="1"/>
</dbReference>
<feature type="domain" description="Transcription factor tau subunit sfc3/Tfc3 C-terminal" evidence="8">
    <location>
        <begin position="1296"/>
        <end position="1701"/>
    </location>
</feature>
<name>A0A2S7Y6F3_BEABA</name>
<dbReference type="Pfam" id="PF04182">
    <property type="entry name" value="B-block_TFIIIC"/>
    <property type="match status" value="1"/>
</dbReference>
<feature type="region of interest" description="Disordered" evidence="6">
    <location>
        <begin position="1229"/>
        <end position="1269"/>
    </location>
</feature>
<feature type="domain" description="B-block binding subunit of TFIIIC" evidence="7">
    <location>
        <begin position="148"/>
        <end position="211"/>
    </location>
</feature>
<organism evidence="9 10">
    <name type="scientific">Beauveria bassiana</name>
    <name type="common">White muscardine disease fungus</name>
    <name type="synonym">Tritirachium shiotae</name>
    <dbReference type="NCBI Taxonomy" id="176275"/>
    <lineage>
        <taxon>Eukaryota</taxon>
        <taxon>Fungi</taxon>
        <taxon>Dikarya</taxon>
        <taxon>Ascomycota</taxon>
        <taxon>Pezizomycotina</taxon>
        <taxon>Sordariomycetes</taxon>
        <taxon>Hypocreomycetidae</taxon>
        <taxon>Hypocreales</taxon>
        <taxon>Cordycipitaceae</taxon>
        <taxon>Beauveria</taxon>
    </lineage>
</organism>
<protein>
    <submittedName>
        <fullName evidence="9">Uncharacterized protein</fullName>
    </submittedName>
</protein>
<dbReference type="GO" id="GO:0000127">
    <property type="term" value="C:transcription factor TFIIIC complex"/>
    <property type="evidence" value="ECO:0007669"/>
    <property type="project" value="InterPro"/>
</dbReference>
<comment type="caution">
    <text evidence="9">The sequence shown here is derived from an EMBL/GenBank/DDBJ whole genome shotgun (WGS) entry which is preliminary data.</text>
</comment>
<dbReference type="EMBL" id="JRHA01000003">
    <property type="protein sequence ID" value="PQK11746.1"/>
    <property type="molecule type" value="Genomic_DNA"/>
</dbReference>
<evidence type="ECO:0000313" key="9">
    <source>
        <dbReference type="EMBL" id="PQK11746.1"/>
    </source>
</evidence>
<keyword evidence="4" id="KW-0804">Transcription</keyword>
<evidence type="ECO:0000256" key="6">
    <source>
        <dbReference type="SAM" id="MobiDB-lite"/>
    </source>
</evidence>